<dbReference type="Gene3D" id="1.25.40.10">
    <property type="entry name" value="Tetratricopeptide repeat domain"/>
    <property type="match status" value="1"/>
</dbReference>
<name>A0ABD3Q414_9STRA</name>
<keyword evidence="3" id="KW-1185">Reference proteome</keyword>
<evidence type="ECO:0000313" key="2">
    <source>
        <dbReference type="EMBL" id="KAL3794737.1"/>
    </source>
</evidence>
<dbReference type="InterPro" id="IPR050667">
    <property type="entry name" value="PPR-containing_protein"/>
</dbReference>
<accession>A0ABD3Q414</accession>
<dbReference type="InterPro" id="IPR011990">
    <property type="entry name" value="TPR-like_helical_dom_sf"/>
</dbReference>
<gene>
    <name evidence="2" type="ORF">ACHAW5_004978</name>
</gene>
<dbReference type="AlphaFoldDB" id="A0ABD3Q414"/>
<keyword evidence="1" id="KW-0677">Repeat</keyword>
<sequence>MMRRLIRNQVHRLRRREFSQTCKTSVPHTASIGCRYSSREAITGHHEPDTASTTAQLFPTAYRGCFEIQDISTRQLSSETIRSLAAGGDGDLFQSAAREDVVINPFLIGGRTKESIAPLELLQAISTLQHRNNLGENNGNTVIYDKNREDKPIINHNDTAVTDEDFSDVQTKDDFNDIDMVRKRIRDELDTELREGRHSAGRYKIIVNVFKEERSSAHELLDDQQLISIFHSLVNKDILLSYDVLRHYAARCKEKGRLVRLDMYQRVINQIRPVDCLYDPSKPESQARRIKLKELKGLVMDITHHIQEEHSKGKKRVYQYILLPELVLALLENKNTDIKTLATPIMNYILESKFPVLNPELYEYILVRGRRNEAVQDVFPYHKVLSELVASGHVPKPEAVAIALQCYHPFNDTNATHEILSIIQKLHLSNADSLSPMEDFRIDMGTLEAISMASARKNVDLALLVWDLVEQFGYSPTASMFEDVIMSFAATYQYENLYSALADMERIGFEPSPLLLKYVAMKISCNDKRIRHSYNMITWRGNAHMMSKHCMNVLIIGHGMKRDINNAFFVFENFVRFNLKPDANTFSFLMEALYINTKSRFPFEPGQRPQFNRQDVDDVVAAAKIVLDSIGELGVKKTKSFFYEHIRLLCTLGLLEEAKLVLEEAISTRTPVPMATLFVLVTRFAHFGDFESARAVAGLSVAAGCGDFPQLANRIKNLEKIVNGIENEP</sequence>
<organism evidence="2 3">
    <name type="scientific">Stephanodiscus triporus</name>
    <dbReference type="NCBI Taxonomy" id="2934178"/>
    <lineage>
        <taxon>Eukaryota</taxon>
        <taxon>Sar</taxon>
        <taxon>Stramenopiles</taxon>
        <taxon>Ochrophyta</taxon>
        <taxon>Bacillariophyta</taxon>
        <taxon>Coscinodiscophyceae</taxon>
        <taxon>Thalassiosirophycidae</taxon>
        <taxon>Stephanodiscales</taxon>
        <taxon>Stephanodiscaceae</taxon>
        <taxon>Stephanodiscus</taxon>
    </lineage>
</organism>
<protein>
    <submittedName>
        <fullName evidence="2">Uncharacterized protein</fullName>
    </submittedName>
</protein>
<dbReference type="PANTHER" id="PTHR47939:SF13">
    <property type="entry name" value="OS03G0201400 PROTEIN"/>
    <property type="match status" value="1"/>
</dbReference>
<evidence type="ECO:0000313" key="3">
    <source>
        <dbReference type="Proteomes" id="UP001530315"/>
    </source>
</evidence>
<reference evidence="2 3" key="1">
    <citation type="submission" date="2024-10" db="EMBL/GenBank/DDBJ databases">
        <title>Updated reference genomes for cyclostephanoid diatoms.</title>
        <authorList>
            <person name="Roberts W.R."/>
            <person name="Alverson A.J."/>
        </authorList>
    </citation>
    <scope>NUCLEOTIDE SEQUENCE [LARGE SCALE GENOMIC DNA]</scope>
    <source>
        <strain evidence="2 3">AJA276-08</strain>
    </source>
</reference>
<evidence type="ECO:0000256" key="1">
    <source>
        <dbReference type="ARBA" id="ARBA00022737"/>
    </source>
</evidence>
<dbReference type="PROSITE" id="PS51257">
    <property type="entry name" value="PROKAR_LIPOPROTEIN"/>
    <property type="match status" value="1"/>
</dbReference>
<comment type="caution">
    <text evidence="2">The sequence shown here is derived from an EMBL/GenBank/DDBJ whole genome shotgun (WGS) entry which is preliminary data.</text>
</comment>
<dbReference type="EMBL" id="JALLAZ020000453">
    <property type="protein sequence ID" value="KAL3794737.1"/>
    <property type="molecule type" value="Genomic_DNA"/>
</dbReference>
<dbReference type="Proteomes" id="UP001530315">
    <property type="component" value="Unassembled WGS sequence"/>
</dbReference>
<dbReference type="PANTHER" id="PTHR47939">
    <property type="entry name" value="MEMBRANE-ASSOCIATED SALT-INDUCIBLE PROTEIN-LIKE"/>
    <property type="match status" value="1"/>
</dbReference>
<proteinExistence type="predicted"/>